<dbReference type="Gene3D" id="1.10.630.10">
    <property type="entry name" value="Cytochrome P450"/>
    <property type="match status" value="2"/>
</dbReference>
<comment type="cofactor">
    <cofactor evidence="11">
        <name>heme</name>
        <dbReference type="ChEBI" id="CHEBI:30413"/>
    </cofactor>
</comment>
<evidence type="ECO:0000256" key="12">
    <source>
        <dbReference type="RuleBase" id="RU000461"/>
    </source>
</evidence>
<keyword evidence="10" id="KW-0472">Membrane</keyword>
<dbReference type="Proteomes" id="UP000251960">
    <property type="component" value="Chromosome 1"/>
</dbReference>
<dbReference type="PRINTS" id="PR00385">
    <property type="entry name" value="P450"/>
</dbReference>
<dbReference type="PROSITE" id="PS00086">
    <property type="entry name" value="CYTOCHROME_P450"/>
    <property type="match status" value="1"/>
</dbReference>
<dbReference type="AlphaFoldDB" id="A0A317YBX8"/>
<keyword evidence="3 11" id="KW-0349">Heme</keyword>
<evidence type="ECO:0000256" key="1">
    <source>
        <dbReference type="ARBA" id="ARBA00004370"/>
    </source>
</evidence>
<evidence type="ECO:0000313" key="13">
    <source>
        <dbReference type="EMBL" id="PWZ56023.1"/>
    </source>
</evidence>
<evidence type="ECO:0000256" key="2">
    <source>
        <dbReference type="ARBA" id="ARBA00010617"/>
    </source>
</evidence>
<dbReference type="GO" id="GO:0006629">
    <property type="term" value="P:lipid metabolic process"/>
    <property type="evidence" value="ECO:0007669"/>
    <property type="project" value="UniProtKB-ARBA"/>
</dbReference>
<evidence type="ECO:0000256" key="10">
    <source>
        <dbReference type="ARBA" id="ARBA00023136"/>
    </source>
</evidence>
<dbReference type="PANTHER" id="PTHR24282">
    <property type="entry name" value="CYTOCHROME P450 FAMILY MEMBER"/>
    <property type="match status" value="1"/>
</dbReference>
<name>A0A317YBX8_MAIZE</name>
<dbReference type="InterPro" id="IPR001128">
    <property type="entry name" value="Cyt_P450"/>
</dbReference>
<feature type="binding site" description="axial binding residue" evidence="11">
    <location>
        <position position="431"/>
    </location>
    <ligand>
        <name>heme</name>
        <dbReference type="ChEBI" id="CHEBI:30413"/>
    </ligand>
    <ligandPart>
        <name>Fe</name>
        <dbReference type="ChEBI" id="CHEBI:18248"/>
    </ligandPart>
</feature>
<evidence type="ECO:0000256" key="9">
    <source>
        <dbReference type="ARBA" id="ARBA00023033"/>
    </source>
</evidence>
<dbReference type="InterPro" id="IPR002401">
    <property type="entry name" value="Cyt_P450_E_grp-I"/>
</dbReference>
<accession>A0A317YBX8</accession>
<evidence type="ECO:0000256" key="6">
    <source>
        <dbReference type="ARBA" id="ARBA00022989"/>
    </source>
</evidence>
<dbReference type="PANTHER" id="PTHR24282:SF135">
    <property type="entry name" value="CYTOCHROME P450 709B2"/>
    <property type="match status" value="1"/>
</dbReference>
<dbReference type="SUPFAM" id="SSF48264">
    <property type="entry name" value="Cytochrome P450"/>
    <property type="match status" value="1"/>
</dbReference>
<comment type="similarity">
    <text evidence="2 12">Belongs to the cytochrome P450 family.</text>
</comment>
<dbReference type="GO" id="GO:0016705">
    <property type="term" value="F:oxidoreductase activity, acting on paired donors, with incorporation or reduction of molecular oxygen"/>
    <property type="evidence" value="ECO:0007669"/>
    <property type="project" value="InterPro"/>
</dbReference>
<reference evidence="13" key="1">
    <citation type="journal article" date="2018" name="Nat. Genet.">
        <title>Extensive intraspecific gene order and gene structural variations between Mo17 and other maize genomes.</title>
        <authorList>
            <person name="Sun S."/>
            <person name="Zhou Y."/>
            <person name="Chen J."/>
            <person name="Shi J."/>
            <person name="Zhao H."/>
            <person name="Zhao H."/>
            <person name="Song W."/>
            <person name="Zhang M."/>
            <person name="Cui Y."/>
            <person name="Dong X."/>
            <person name="Liu H."/>
            <person name="Ma X."/>
            <person name="Jiao Y."/>
            <person name="Wang B."/>
            <person name="Wei X."/>
            <person name="Stein J.C."/>
            <person name="Glaubitz J.C."/>
            <person name="Lu F."/>
            <person name="Yu G."/>
            <person name="Liang C."/>
            <person name="Fengler K."/>
            <person name="Li B."/>
            <person name="Rafalski A."/>
            <person name="Schnable P.S."/>
            <person name="Ware D.H."/>
            <person name="Buckler E.S."/>
            <person name="Lai J."/>
        </authorList>
    </citation>
    <scope>NUCLEOTIDE SEQUENCE [LARGE SCALE GENOMIC DNA]</scope>
    <source>
        <tissue evidence="13">Seedling</tissue>
    </source>
</reference>
<dbReference type="PRINTS" id="PR00463">
    <property type="entry name" value="EP450I"/>
</dbReference>
<evidence type="ECO:0000256" key="11">
    <source>
        <dbReference type="PIRSR" id="PIRSR602401-1"/>
    </source>
</evidence>
<keyword evidence="8 11" id="KW-0408">Iron</keyword>
<dbReference type="GO" id="GO:0016020">
    <property type="term" value="C:membrane"/>
    <property type="evidence" value="ECO:0007669"/>
    <property type="project" value="UniProtKB-SubCell"/>
</dbReference>
<keyword evidence="6" id="KW-1133">Transmembrane helix</keyword>
<dbReference type="ExpressionAtlas" id="A0A317YBX8">
    <property type="expression patterns" value="baseline and differential"/>
</dbReference>
<dbReference type="InterPro" id="IPR017972">
    <property type="entry name" value="Cyt_P450_CS"/>
</dbReference>
<evidence type="ECO:0000256" key="4">
    <source>
        <dbReference type="ARBA" id="ARBA00022692"/>
    </source>
</evidence>
<protein>
    <submittedName>
        <fullName evidence="13">Cytochrome P450 709B2</fullName>
    </submittedName>
</protein>
<dbReference type="InterPro" id="IPR036396">
    <property type="entry name" value="Cyt_P450_sf"/>
</dbReference>
<dbReference type="GO" id="GO:0005506">
    <property type="term" value="F:iron ion binding"/>
    <property type="evidence" value="ECO:0007669"/>
    <property type="project" value="InterPro"/>
</dbReference>
<proteinExistence type="inferred from homology"/>
<keyword evidence="9 12" id="KW-0503">Monooxygenase</keyword>
<keyword evidence="4" id="KW-0812">Transmembrane</keyword>
<evidence type="ECO:0000256" key="3">
    <source>
        <dbReference type="ARBA" id="ARBA00022617"/>
    </source>
</evidence>
<dbReference type="InterPro" id="IPR050665">
    <property type="entry name" value="Cytochrome_P450_Monooxygen"/>
</dbReference>
<comment type="caution">
    <text evidence="13">The sequence shown here is derived from an EMBL/GenBank/DDBJ whole genome shotgun (WGS) entry which is preliminary data.</text>
</comment>
<organism evidence="13">
    <name type="scientific">Zea mays</name>
    <name type="common">Maize</name>
    <dbReference type="NCBI Taxonomy" id="4577"/>
    <lineage>
        <taxon>Eukaryota</taxon>
        <taxon>Viridiplantae</taxon>
        <taxon>Streptophyta</taxon>
        <taxon>Embryophyta</taxon>
        <taxon>Tracheophyta</taxon>
        <taxon>Spermatophyta</taxon>
        <taxon>Magnoliopsida</taxon>
        <taxon>Liliopsida</taxon>
        <taxon>Poales</taxon>
        <taxon>Poaceae</taxon>
        <taxon>PACMAD clade</taxon>
        <taxon>Panicoideae</taxon>
        <taxon>Andropogonodae</taxon>
        <taxon>Andropogoneae</taxon>
        <taxon>Tripsacinae</taxon>
        <taxon>Zea</taxon>
    </lineage>
</organism>
<evidence type="ECO:0000256" key="8">
    <source>
        <dbReference type="ARBA" id="ARBA00023004"/>
    </source>
</evidence>
<evidence type="ECO:0000256" key="7">
    <source>
        <dbReference type="ARBA" id="ARBA00023002"/>
    </source>
</evidence>
<sequence length="486" mass="55370">MATTLLLASATALLALAAAWLWDYVVVRLLWRPRAVVGTFRAQGVRGPPYSFLSGCNREMRRMKAEADDGLRLDVRDHNYLPRVMPHFLAWKQQYGEPFLYWMGPRPRVCLFDYESVRQVLFNKSGHFFKDDAHPTILAMLGKGLVLVEGTDWVRHRRVVNPAFAMDKLKLPGFKQVDLYFFSCLFLVTSNRSLPFLYIQTTVWLIEFFTTSRYLPTKNNRLKWALEKKMKTTLTAIIQSRVASNGRSSGYGDDLLGLMLEAWLTAERGGGERDESSLTMDEIIDECKTFFFAGHETTSHLLTWTMFLLSVYPEWQQRLRDEVLRECGQANPTADTLNKFNEMTMVLLETLRLYGPAMLMLRKPTSDIRLGSLSIPKGNGIVIPVPFLHRDREVWGDNANDFDPLRFQNGVTNAAKTPQALLSFSIGPRACIGQNFAMLEAKSVMAMILKKFSFTLSSSYVHAPVDYITLQPKFGLPIVLRPLPDV</sequence>
<dbReference type="Pfam" id="PF00067">
    <property type="entry name" value="p450"/>
    <property type="match status" value="2"/>
</dbReference>
<gene>
    <name evidence="13" type="primary">CYP709B2_8</name>
    <name evidence="13" type="ORF">Zm00014a_025429</name>
</gene>
<dbReference type="GO" id="GO:0004497">
    <property type="term" value="F:monooxygenase activity"/>
    <property type="evidence" value="ECO:0007669"/>
    <property type="project" value="UniProtKB-KW"/>
</dbReference>
<keyword evidence="7 12" id="KW-0560">Oxidoreductase</keyword>
<dbReference type="EMBL" id="NCVQ01000001">
    <property type="protein sequence ID" value="PWZ56023.1"/>
    <property type="molecule type" value="Genomic_DNA"/>
</dbReference>
<comment type="subcellular location">
    <subcellularLocation>
        <location evidence="1">Membrane</location>
    </subcellularLocation>
</comment>
<keyword evidence="5 11" id="KW-0479">Metal-binding</keyword>
<dbReference type="GO" id="GO:0020037">
    <property type="term" value="F:heme binding"/>
    <property type="evidence" value="ECO:0007669"/>
    <property type="project" value="InterPro"/>
</dbReference>
<evidence type="ECO:0000256" key="5">
    <source>
        <dbReference type="ARBA" id="ARBA00022723"/>
    </source>
</evidence>